<keyword evidence="2" id="KW-0812">Transmembrane</keyword>
<gene>
    <name evidence="3" type="ORF">SAMN05443636_0230</name>
</gene>
<organism evidence="3 4">
    <name type="scientific">Halobaculum gomorrense</name>
    <dbReference type="NCBI Taxonomy" id="43928"/>
    <lineage>
        <taxon>Archaea</taxon>
        <taxon>Methanobacteriati</taxon>
        <taxon>Methanobacteriota</taxon>
        <taxon>Stenosarchaea group</taxon>
        <taxon>Halobacteria</taxon>
        <taxon>Halobacteriales</taxon>
        <taxon>Haloferacaceae</taxon>
        <taxon>Halobaculum</taxon>
    </lineage>
</organism>
<dbReference type="RefSeq" id="WP_073306573.1">
    <property type="nucleotide sequence ID" value="NZ_FQWV01000001.1"/>
</dbReference>
<feature type="region of interest" description="Disordered" evidence="1">
    <location>
        <begin position="1"/>
        <end position="21"/>
    </location>
</feature>
<feature type="transmembrane region" description="Helical" evidence="2">
    <location>
        <begin position="59"/>
        <end position="80"/>
    </location>
</feature>
<sequence length="90" mass="10036">MSERGSDDGQGDRRRGEDGQGDDWRTRIVRIVQFLTFVAMLDLLALALSTQFVPPDRLTLALTVGPMLVVSPVLAYWFVYKRGGGVPARR</sequence>
<keyword evidence="4" id="KW-1185">Reference proteome</keyword>
<name>A0A1M5JR97_9EURY</name>
<dbReference type="AlphaFoldDB" id="A0A1M5JR97"/>
<reference evidence="3 4" key="1">
    <citation type="submission" date="2016-11" db="EMBL/GenBank/DDBJ databases">
        <authorList>
            <person name="Jaros S."/>
            <person name="Januszkiewicz K."/>
            <person name="Wedrychowicz H."/>
        </authorList>
    </citation>
    <scope>NUCLEOTIDE SEQUENCE [LARGE SCALE GENOMIC DNA]</scope>
    <source>
        <strain evidence="3 4">DSM 9297</strain>
    </source>
</reference>
<dbReference type="Proteomes" id="UP000184357">
    <property type="component" value="Unassembled WGS sequence"/>
</dbReference>
<keyword evidence="2" id="KW-0472">Membrane</keyword>
<evidence type="ECO:0000313" key="4">
    <source>
        <dbReference type="Proteomes" id="UP000184357"/>
    </source>
</evidence>
<evidence type="ECO:0000256" key="1">
    <source>
        <dbReference type="SAM" id="MobiDB-lite"/>
    </source>
</evidence>
<keyword evidence="2" id="KW-1133">Transmembrane helix</keyword>
<proteinExistence type="predicted"/>
<evidence type="ECO:0000313" key="3">
    <source>
        <dbReference type="EMBL" id="SHG42945.1"/>
    </source>
</evidence>
<dbReference type="OrthoDB" id="342710at2157"/>
<dbReference type="InterPro" id="IPR055956">
    <property type="entry name" value="DUF7534"/>
</dbReference>
<dbReference type="STRING" id="43928.SAMN05443636_0230"/>
<dbReference type="Pfam" id="PF24378">
    <property type="entry name" value="DUF7534"/>
    <property type="match status" value="1"/>
</dbReference>
<feature type="transmembrane region" description="Helical" evidence="2">
    <location>
        <begin position="34"/>
        <end position="53"/>
    </location>
</feature>
<protein>
    <submittedName>
        <fullName evidence="3">Uncharacterized protein</fullName>
    </submittedName>
</protein>
<accession>A0A1M5JR97</accession>
<dbReference type="EMBL" id="FQWV01000001">
    <property type="protein sequence ID" value="SHG42945.1"/>
    <property type="molecule type" value="Genomic_DNA"/>
</dbReference>
<evidence type="ECO:0000256" key="2">
    <source>
        <dbReference type="SAM" id="Phobius"/>
    </source>
</evidence>